<feature type="region of interest" description="Disordered" evidence="2">
    <location>
        <begin position="1"/>
        <end position="21"/>
    </location>
</feature>
<dbReference type="EMBL" id="CAJHUC010001106">
    <property type="protein sequence ID" value="CAD7699749.1"/>
    <property type="molecule type" value="Genomic_DNA"/>
</dbReference>
<sequence length="341" mass="37629">MPGQTSSRPSKLRQQGRGGGGPMQTRLAVLGLLALVVGTGGLLLYLRLRQQRDAAVAMCYNTENGPEAKSINFKVSTNCERRFGFVVNVMDPLLQTHACTGVLVAPRVVVVPASCIEEKKVEYPPVRLGSNHLNPADVPHENDVRNTCRRITHKDYQKNNPKKGADIALLILESPAVHNAPISGITSLQDCQDPRHSRKGNMTAFGWFSAGMSQTPSFELQAVPNLEWVDKAQCRKALGHGTPSGTVCSKYPNRATIAEWDLGSPILCNDEELVGLASYEQMRVSRDVPYVYTHISEYRHWIESLGEKASVDETNDEARPECKAARDVRKIVLKTADDREL</sequence>
<dbReference type="GO" id="GO:0006508">
    <property type="term" value="P:proteolysis"/>
    <property type="evidence" value="ECO:0007669"/>
    <property type="project" value="InterPro"/>
</dbReference>
<dbReference type="Gene3D" id="2.40.10.10">
    <property type="entry name" value="Trypsin-like serine proteases"/>
    <property type="match status" value="1"/>
</dbReference>
<dbReference type="InterPro" id="IPR009003">
    <property type="entry name" value="Peptidase_S1_PA"/>
</dbReference>
<evidence type="ECO:0000256" key="2">
    <source>
        <dbReference type="SAM" id="MobiDB-lite"/>
    </source>
</evidence>
<evidence type="ECO:0000256" key="1">
    <source>
        <dbReference type="ARBA" id="ARBA00023157"/>
    </source>
</evidence>
<dbReference type="SMART" id="SM00020">
    <property type="entry name" value="Tryp_SPc"/>
    <property type="match status" value="1"/>
</dbReference>
<dbReference type="PANTHER" id="PTHR24276">
    <property type="entry name" value="POLYSERASE-RELATED"/>
    <property type="match status" value="1"/>
</dbReference>
<proteinExistence type="predicted"/>
<keyword evidence="3" id="KW-1133">Transmembrane helix</keyword>
<protein>
    <recommendedName>
        <fullName evidence="4">Peptidase S1 domain-containing protein</fullName>
    </recommendedName>
</protein>
<keyword evidence="3" id="KW-0812">Transmembrane</keyword>
<dbReference type="InterPro" id="IPR050430">
    <property type="entry name" value="Peptidase_S1"/>
</dbReference>
<gene>
    <name evidence="5" type="ORF">OSTQU699_LOCUS5108</name>
</gene>
<dbReference type="AlphaFoldDB" id="A0A8S1J1V9"/>
<comment type="caution">
    <text evidence="5">The sequence shown here is derived from an EMBL/GenBank/DDBJ whole genome shotgun (WGS) entry which is preliminary data.</text>
</comment>
<keyword evidence="3" id="KW-0472">Membrane</keyword>
<dbReference type="InterPro" id="IPR001254">
    <property type="entry name" value="Trypsin_dom"/>
</dbReference>
<name>A0A8S1J1V9_9CHLO</name>
<dbReference type="SUPFAM" id="SSF50494">
    <property type="entry name" value="Trypsin-like serine proteases"/>
    <property type="match status" value="1"/>
</dbReference>
<keyword evidence="6" id="KW-1185">Reference proteome</keyword>
<dbReference type="Pfam" id="PF00089">
    <property type="entry name" value="Trypsin"/>
    <property type="match status" value="1"/>
</dbReference>
<dbReference type="PROSITE" id="PS50240">
    <property type="entry name" value="TRYPSIN_DOM"/>
    <property type="match status" value="1"/>
</dbReference>
<dbReference type="GO" id="GO:0004252">
    <property type="term" value="F:serine-type endopeptidase activity"/>
    <property type="evidence" value="ECO:0007669"/>
    <property type="project" value="InterPro"/>
</dbReference>
<feature type="transmembrane region" description="Helical" evidence="3">
    <location>
        <begin position="27"/>
        <end position="46"/>
    </location>
</feature>
<dbReference type="InterPro" id="IPR043504">
    <property type="entry name" value="Peptidase_S1_PA_chymotrypsin"/>
</dbReference>
<dbReference type="PANTHER" id="PTHR24276:SF98">
    <property type="entry name" value="FI18310P1-RELATED"/>
    <property type="match status" value="1"/>
</dbReference>
<evidence type="ECO:0000256" key="3">
    <source>
        <dbReference type="SAM" id="Phobius"/>
    </source>
</evidence>
<accession>A0A8S1J1V9</accession>
<evidence type="ECO:0000313" key="6">
    <source>
        <dbReference type="Proteomes" id="UP000708148"/>
    </source>
</evidence>
<evidence type="ECO:0000313" key="5">
    <source>
        <dbReference type="EMBL" id="CAD7699749.1"/>
    </source>
</evidence>
<feature type="domain" description="Peptidase S1" evidence="4">
    <location>
        <begin position="35"/>
        <end position="307"/>
    </location>
</feature>
<reference evidence="5" key="1">
    <citation type="submission" date="2020-12" db="EMBL/GenBank/DDBJ databases">
        <authorList>
            <person name="Iha C."/>
        </authorList>
    </citation>
    <scope>NUCLEOTIDE SEQUENCE</scope>
</reference>
<keyword evidence="1" id="KW-1015">Disulfide bond</keyword>
<evidence type="ECO:0000259" key="4">
    <source>
        <dbReference type="PROSITE" id="PS50240"/>
    </source>
</evidence>
<dbReference type="OrthoDB" id="6380398at2759"/>
<organism evidence="5 6">
    <name type="scientific">Ostreobium quekettii</name>
    <dbReference type="NCBI Taxonomy" id="121088"/>
    <lineage>
        <taxon>Eukaryota</taxon>
        <taxon>Viridiplantae</taxon>
        <taxon>Chlorophyta</taxon>
        <taxon>core chlorophytes</taxon>
        <taxon>Ulvophyceae</taxon>
        <taxon>TCBD clade</taxon>
        <taxon>Bryopsidales</taxon>
        <taxon>Ostreobineae</taxon>
        <taxon>Ostreobiaceae</taxon>
        <taxon>Ostreobium</taxon>
    </lineage>
</organism>
<dbReference type="Proteomes" id="UP000708148">
    <property type="component" value="Unassembled WGS sequence"/>
</dbReference>